<accession>A0A3S4Q369</accession>
<feature type="compositionally biased region" description="Polar residues" evidence="1">
    <location>
        <begin position="45"/>
        <end position="54"/>
    </location>
</feature>
<gene>
    <name evidence="2" type="ORF">NCTC10783_06242</name>
</gene>
<dbReference type="Proteomes" id="UP000278078">
    <property type="component" value="Chromosome"/>
</dbReference>
<organism evidence="2 3">
    <name type="scientific">Pseudomonas fluorescens</name>
    <dbReference type="NCBI Taxonomy" id="294"/>
    <lineage>
        <taxon>Bacteria</taxon>
        <taxon>Pseudomonadati</taxon>
        <taxon>Pseudomonadota</taxon>
        <taxon>Gammaproteobacteria</taxon>
        <taxon>Pseudomonadales</taxon>
        <taxon>Pseudomonadaceae</taxon>
        <taxon>Pseudomonas</taxon>
    </lineage>
</organism>
<dbReference type="AlphaFoldDB" id="A0A3S4Q369"/>
<feature type="region of interest" description="Disordered" evidence="1">
    <location>
        <begin position="1"/>
        <end position="69"/>
    </location>
</feature>
<dbReference type="EMBL" id="LR134300">
    <property type="protein sequence ID" value="VEE50277.1"/>
    <property type="molecule type" value="Genomic_DNA"/>
</dbReference>
<evidence type="ECO:0000256" key="1">
    <source>
        <dbReference type="SAM" id="MobiDB-lite"/>
    </source>
</evidence>
<feature type="compositionally biased region" description="Basic and acidic residues" evidence="1">
    <location>
        <begin position="60"/>
        <end position="69"/>
    </location>
</feature>
<feature type="compositionally biased region" description="Basic and acidic residues" evidence="1">
    <location>
        <begin position="19"/>
        <end position="32"/>
    </location>
</feature>
<proteinExistence type="predicted"/>
<evidence type="ECO:0000313" key="3">
    <source>
        <dbReference type="Proteomes" id="UP000278078"/>
    </source>
</evidence>
<evidence type="ECO:0000313" key="2">
    <source>
        <dbReference type="EMBL" id="VEE50277.1"/>
    </source>
</evidence>
<protein>
    <submittedName>
        <fullName evidence="2">Uncharacterized protein</fullName>
    </submittedName>
</protein>
<name>A0A3S4Q369_PSEFL</name>
<reference evidence="2 3" key="1">
    <citation type="submission" date="2018-12" db="EMBL/GenBank/DDBJ databases">
        <authorList>
            <consortium name="Pathogen Informatics"/>
        </authorList>
    </citation>
    <scope>NUCLEOTIDE SEQUENCE [LARGE SCALE GENOMIC DNA]</scope>
    <source>
        <strain evidence="2 3">NCTC10783</strain>
    </source>
</reference>
<sequence length="69" mass="7781">MCPQTNSPLSILCRVNTSGREKGDGRRQRNDFRQNSIEPLGCPNMATSLDTLHNQPVDPGIERPFRFLP</sequence>